<evidence type="ECO:0000259" key="1">
    <source>
        <dbReference type="Pfam" id="PF06889"/>
    </source>
</evidence>
<feature type="domain" description="DUF1266" evidence="1">
    <location>
        <begin position="67"/>
        <end position="257"/>
    </location>
</feature>
<proteinExistence type="predicted"/>
<name>A0ABR7WF57_9ACTN</name>
<comment type="caution">
    <text evidence="2">The sequence shown here is derived from an EMBL/GenBank/DDBJ whole genome shotgun (WGS) entry which is preliminary data.</text>
</comment>
<dbReference type="Pfam" id="PF06889">
    <property type="entry name" value="DUF1266"/>
    <property type="match status" value="1"/>
</dbReference>
<keyword evidence="3" id="KW-1185">Reference proteome</keyword>
<gene>
    <name evidence="2" type="ORF">IDF66_13040</name>
</gene>
<dbReference type="Proteomes" id="UP000602395">
    <property type="component" value="Unassembled WGS sequence"/>
</dbReference>
<evidence type="ECO:0000313" key="2">
    <source>
        <dbReference type="EMBL" id="MBD1320507.1"/>
    </source>
</evidence>
<accession>A0ABR7WF57</accession>
<reference evidence="2 3" key="1">
    <citation type="submission" date="2020-09" db="EMBL/GenBank/DDBJ databases">
        <title>Novel species in genus Gordonia.</title>
        <authorList>
            <person name="Zhang G."/>
        </authorList>
    </citation>
    <scope>NUCLEOTIDE SEQUENCE [LARGE SCALE GENOMIC DNA]</scope>
    <source>
        <strain evidence="2 3">ON-33</strain>
    </source>
</reference>
<protein>
    <submittedName>
        <fullName evidence="2">DUF1266 domain-containing protein</fullName>
    </submittedName>
</protein>
<organism evidence="2 3">
    <name type="scientific">Gordonia hankookensis</name>
    <dbReference type="NCBI Taxonomy" id="589403"/>
    <lineage>
        <taxon>Bacteria</taxon>
        <taxon>Bacillati</taxon>
        <taxon>Actinomycetota</taxon>
        <taxon>Actinomycetes</taxon>
        <taxon>Mycobacteriales</taxon>
        <taxon>Gordoniaceae</taxon>
        <taxon>Gordonia</taxon>
    </lineage>
</organism>
<evidence type="ECO:0000313" key="3">
    <source>
        <dbReference type="Proteomes" id="UP000602395"/>
    </source>
</evidence>
<dbReference type="InterPro" id="IPR009677">
    <property type="entry name" value="DUF1266"/>
</dbReference>
<dbReference type="RefSeq" id="WP_190267140.1">
    <property type="nucleotide sequence ID" value="NZ_BAABAD010000004.1"/>
</dbReference>
<sequence length="269" mass="30278">MSIPPITPFPSGERSSLGRPFLWQSDAPLPERPQAALNVGAHMWIPNQYACDTIALDDDPELLRARIRDWWGITDDVSARKTVGLLLDGMHSATFEVIAPLVAEATNRSPGHDPEVHREFLAARAAARGESPGYWISHYNALYNLRTAKILRNTVSDRHFPTHIRAWDLGRLPFVVRTCLSSGFLEVDECWPMLFAALDSARSYYANWRQFAHGVVIGRAYWSALTDIGKAGDAAQVAGNWVNALLVRSDSPWRRMPLWPEEEPQRRVP</sequence>
<dbReference type="EMBL" id="JACWMS010000002">
    <property type="protein sequence ID" value="MBD1320507.1"/>
    <property type="molecule type" value="Genomic_DNA"/>
</dbReference>